<dbReference type="EMBL" id="SNRY01001975">
    <property type="protein sequence ID" value="KAA6327534.1"/>
    <property type="molecule type" value="Genomic_DNA"/>
</dbReference>
<protein>
    <submittedName>
        <fullName evidence="1">Uncharacterized protein</fullName>
    </submittedName>
</protein>
<dbReference type="AlphaFoldDB" id="A0A5J4R2N5"/>
<name>A0A5J4R2N5_9ZZZZ</name>
<comment type="caution">
    <text evidence="1">The sequence shown here is derived from an EMBL/GenBank/DDBJ whole genome shotgun (WGS) entry which is preliminary data.</text>
</comment>
<reference evidence="1" key="1">
    <citation type="submission" date="2019-03" db="EMBL/GenBank/DDBJ databases">
        <title>Single cell metagenomics reveals metabolic interactions within the superorganism composed of flagellate Streblomastix strix and complex community of Bacteroidetes bacteria on its surface.</title>
        <authorList>
            <person name="Treitli S.C."/>
            <person name="Kolisko M."/>
            <person name="Husnik F."/>
            <person name="Keeling P."/>
            <person name="Hampl V."/>
        </authorList>
    </citation>
    <scope>NUCLEOTIDE SEQUENCE</scope>
    <source>
        <strain evidence="1">STM</strain>
    </source>
</reference>
<accession>A0A5J4R2N5</accession>
<sequence length="44" mass="4979">MSGNLPIPVVHLGKSKKDCSFDKKVVYLIVLQTIKYNEQSDTKL</sequence>
<organism evidence="1">
    <name type="scientific">termite gut metagenome</name>
    <dbReference type="NCBI Taxonomy" id="433724"/>
    <lineage>
        <taxon>unclassified sequences</taxon>
        <taxon>metagenomes</taxon>
        <taxon>organismal metagenomes</taxon>
    </lineage>
</organism>
<gene>
    <name evidence="1" type="ORF">EZS27_023488</name>
</gene>
<evidence type="ECO:0000313" key="1">
    <source>
        <dbReference type="EMBL" id="KAA6327534.1"/>
    </source>
</evidence>
<proteinExistence type="predicted"/>